<comment type="similarity">
    <text evidence="1">Belongs to the thioesterase PaaI family.</text>
</comment>
<dbReference type="RefSeq" id="XP_046592344.1">
    <property type="nucleotide sequence ID" value="XM_046736388.1"/>
</dbReference>
<dbReference type="PANTHER" id="PTHR21660">
    <property type="entry name" value="THIOESTERASE SUPERFAMILY MEMBER-RELATED"/>
    <property type="match status" value="1"/>
</dbReference>
<name>A0A6J0C7B3_NEOLC</name>
<dbReference type="GeneID" id="107226262"/>
<evidence type="ECO:0000256" key="2">
    <source>
        <dbReference type="ARBA" id="ARBA00022801"/>
    </source>
</evidence>
<evidence type="ECO:0000313" key="4">
    <source>
        <dbReference type="Proteomes" id="UP000829291"/>
    </source>
</evidence>
<evidence type="ECO:0000256" key="1">
    <source>
        <dbReference type="ARBA" id="ARBA00008324"/>
    </source>
</evidence>
<sequence>MTRGAEFLKLIAEYISKTKKFDRNLKMLNYLSLENGQAKVKFTVTEDHINTEGHLHPGLTTTLIDVLSSHALLVHGDGFSGVSTNIHVSLSQRASVGDLILIEAKVSKLLEPLAFVEVELLRKNGMVEEVVARGQHTLFVRPGVHYSRS</sequence>
<dbReference type="KEGG" id="nlo:107226262"/>
<dbReference type="GO" id="GO:0047617">
    <property type="term" value="F:fatty acyl-CoA hydrolase activity"/>
    <property type="evidence" value="ECO:0007669"/>
    <property type="project" value="InterPro"/>
</dbReference>
<organism evidence="4 5">
    <name type="scientific">Neodiprion lecontei</name>
    <name type="common">Redheaded pine sawfly</name>
    <dbReference type="NCBI Taxonomy" id="441921"/>
    <lineage>
        <taxon>Eukaryota</taxon>
        <taxon>Metazoa</taxon>
        <taxon>Ecdysozoa</taxon>
        <taxon>Arthropoda</taxon>
        <taxon>Hexapoda</taxon>
        <taxon>Insecta</taxon>
        <taxon>Pterygota</taxon>
        <taxon>Neoptera</taxon>
        <taxon>Endopterygota</taxon>
        <taxon>Hymenoptera</taxon>
        <taxon>Tenthredinoidea</taxon>
        <taxon>Diprionidae</taxon>
        <taxon>Diprioninae</taxon>
        <taxon>Neodiprion</taxon>
    </lineage>
</organism>
<keyword evidence="2" id="KW-0378">Hydrolase</keyword>
<dbReference type="PANTHER" id="PTHR21660:SF1">
    <property type="entry name" value="ACYL-COENZYME A THIOESTERASE 13"/>
    <property type="match status" value="1"/>
</dbReference>
<dbReference type="CDD" id="cd03443">
    <property type="entry name" value="PaaI_thioesterase"/>
    <property type="match status" value="1"/>
</dbReference>
<dbReference type="AlphaFoldDB" id="A0A6J0C7B3"/>
<reference evidence="5" key="1">
    <citation type="submission" date="2025-04" db="UniProtKB">
        <authorList>
            <consortium name="RefSeq"/>
        </authorList>
    </citation>
    <scope>IDENTIFICATION</scope>
    <source>
        <tissue evidence="6">Thorax and Abdomen</tissue>
        <tissue evidence="5">Whole body</tissue>
    </source>
</reference>
<dbReference type="InterPro" id="IPR029069">
    <property type="entry name" value="HotDog_dom_sf"/>
</dbReference>
<dbReference type="Proteomes" id="UP000829291">
    <property type="component" value="Chromosome 4"/>
</dbReference>
<keyword evidence="4" id="KW-1185">Reference proteome</keyword>
<dbReference type="InterPro" id="IPR006683">
    <property type="entry name" value="Thioestr_dom"/>
</dbReference>
<proteinExistence type="inferred from homology"/>
<protein>
    <submittedName>
        <fullName evidence="5 6">Esterase C31F10.02</fullName>
    </submittedName>
</protein>
<feature type="domain" description="Thioesterase" evidence="3">
    <location>
        <begin position="53"/>
        <end position="127"/>
    </location>
</feature>
<gene>
    <name evidence="5 6" type="primary">LOC107226262</name>
</gene>
<dbReference type="RefSeq" id="XP_015522508.1">
    <property type="nucleotide sequence ID" value="XM_015667022.1"/>
</dbReference>
<evidence type="ECO:0000259" key="3">
    <source>
        <dbReference type="Pfam" id="PF03061"/>
    </source>
</evidence>
<accession>A0A6J0C7B3</accession>
<dbReference type="OrthoDB" id="46529at2759"/>
<dbReference type="Gene3D" id="3.10.129.10">
    <property type="entry name" value="Hotdog Thioesterase"/>
    <property type="match status" value="1"/>
</dbReference>
<dbReference type="InParanoid" id="A0A6J0C7B3"/>
<dbReference type="SUPFAM" id="SSF54637">
    <property type="entry name" value="Thioesterase/thiol ester dehydrase-isomerase"/>
    <property type="match status" value="1"/>
</dbReference>
<dbReference type="Pfam" id="PF03061">
    <property type="entry name" value="4HBT"/>
    <property type="match status" value="1"/>
</dbReference>
<evidence type="ECO:0000313" key="6">
    <source>
        <dbReference type="RefSeq" id="XP_046592344.1"/>
    </source>
</evidence>
<dbReference type="InterPro" id="IPR039298">
    <property type="entry name" value="ACOT13"/>
</dbReference>
<evidence type="ECO:0000313" key="5">
    <source>
        <dbReference type="RefSeq" id="XP_015522508.1"/>
    </source>
</evidence>